<organism evidence="3 4">
    <name type="scientific">Pseudoxanthomonas sacheonensis</name>
    <dbReference type="NCBI Taxonomy" id="443615"/>
    <lineage>
        <taxon>Bacteria</taxon>
        <taxon>Pseudomonadati</taxon>
        <taxon>Pseudomonadota</taxon>
        <taxon>Gammaproteobacteria</taxon>
        <taxon>Lysobacterales</taxon>
        <taxon>Lysobacteraceae</taxon>
        <taxon>Pseudoxanthomonas</taxon>
    </lineage>
</organism>
<dbReference type="Proteomes" id="UP001254759">
    <property type="component" value="Unassembled WGS sequence"/>
</dbReference>
<evidence type="ECO:0000256" key="2">
    <source>
        <dbReference type="SAM" id="Phobius"/>
    </source>
</evidence>
<keyword evidence="1" id="KW-0175">Coiled coil</keyword>
<keyword evidence="2" id="KW-0472">Membrane</keyword>
<proteinExistence type="predicted"/>
<gene>
    <name evidence="3" type="ORF">J2W94_001566</name>
</gene>
<feature type="transmembrane region" description="Helical" evidence="2">
    <location>
        <begin position="21"/>
        <end position="40"/>
    </location>
</feature>
<protein>
    <recommendedName>
        <fullName evidence="5">Transmembrane protein</fullName>
    </recommendedName>
</protein>
<sequence length="238" mass="26853">MPAIPSRYQIVQRRETRRWPWVVAVGAIWLLSLGLAWQWAGIRAAPALADATKRMRSAERQLADQQVRLKQLSQRETTLAVSDRISRNANGDLQGALAERDEEISALRADVAFYERLVGPTQQRKGLNVFSSEFAPGVGSAWHYQIVLTQNLNRGAISQGRMRFVLEGVRAGKLATVDWAELNQRPGMQGQGFSFRYFQSLEGQVMLPRDFTPQRVRVLLDGEDVAVEQAFDWKNANT</sequence>
<feature type="coiled-coil region" evidence="1">
    <location>
        <begin position="48"/>
        <end position="75"/>
    </location>
</feature>
<dbReference type="RefSeq" id="WP_310091905.1">
    <property type="nucleotide sequence ID" value="NZ_JAVDTT010000002.1"/>
</dbReference>
<reference evidence="3 4" key="1">
    <citation type="submission" date="2023-07" db="EMBL/GenBank/DDBJ databases">
        <title>Sorghum-associated microbial communities from plants grown in Nebraska, USA.</title>
        <authorList>
            <person name="Schachtman D."/>
        </authorList>
    </citation>
    <scope>NUCLEOTIDE SEQUENCE [LARGE SCALE GENOMIC DNA]</scope>
    <source>
        <strain evidence="3 4">BE107</strain>
    </source>
</reference>
<evidence type="ECO:0000256" key="1">
    <source>
        <dbReference type="SAM" id="Coils"/>
    </source>
</evidence>
<keyword evidence="4" id="KW-1185">Reference proteome</keyword>
<dbReference type="InterPro" id="IPR046703">
    <property type="entry name" value="DUF6776"/>
</dbReference>
<keyword evidence="2" id="KW-1133">Transmembrane helix</keyword>
<evidence type="ECO:0008006" key="5">
    <source>
        <dbReference type="Google" id="ProtNLM"/>
    </source>
</evidence>
<evidence type="ECO:0000313" key="3">
    <source>
        <dbReference type="EMBL" id="MDR6841281.1"/>
    </source>
</evidence>
<accession>A0ABU1RR92</accession>
<keyword evidence="2" id="KW-0812">Transmembrane</keyword>
<dbReference type="EMBL" id="JAVDTT010000002">
    <property type="protein sequence ID" value="MDR6841281.1"/>
    <property type="molecule type" value="Genomic_DNA"/>
</dbReference>
<name>A0ABU1RR92_9GAMM</name>
<evidence type="ECO:0000313" key="4">
    <source>
        <dbReference type="Proteomes" id="UP001254759"/>
    </source>
</evidence>
<dbReference type="Pfam" id="PF20567">
    <property type="entry name" value="DUF6776"/>
    <property type="match status" value="1"/>
</dbReference>
<comment type="caution">
    <text evidence="3">The sequence shown here is derived from an EMBL/GenBank/DDBJ whole genome shotgun (WGS) entry which is preliminary data.</text>
</comment>